<dbReference type="Gene3D" id="3.40.50.720">
    <property type="entry name" value="NAD(P)-binding Rossmann-like Domain"/>
    <property type="match status" value="1"/>
</dbReference>
<keyword evidence="1" id="KW-0472">Membrane</keyword>
<evidence type="ECO:0000256" key="1">
    <source>
        <dbReference type="SAM" id="Phobius"/>
    </source>
</evidence>
<keyword evidence="1" id="KW-0812">Transmembrane</keyword>
<feature type="transmembrane region" description="Helical" evidence="1">
    <location>
        <begin position="36"/>
        <end position="57"/>
    </location>
</feature>
<evidence type="ECO:0000313" key="2">
    <source>
        <dbReference type="EMBL" id="SVD87650.1"/>
    </source>
</evidence>
<sequence>MIRLEKRKFRPLFFGLMANSIASRLVVLSRRTKRTVMVISDAGIIPGCLAFSLWLVAPASAVWWSLWPWLTSVSVALFCLAHYGLYRSVVRFMGLELVIAAFKIAVITTVAVVISIFLISSSLVALKTGTIFGLSTLLYLAGSRFSVRLFLQRRSVTGDRVVIYGAGSFGAHLSSAISGGGKFIPVAFVDDNHALQGTVVDGLEIYSPNSLPELVSSLGVSRVLLALPSVSRRRRREIIDGLEGLQI</sequence>
<feature type="non-terminal residue" evidence="2">
    <location>
        <position position="247"/>
    </location>
</feature>
<protein>
    <recommendedName>
        <fullName evidence="3">Polysaccharide biosynthesis protein CapD-like domain-containing protein</fullName>
    </recommendedName>
</protein>
<feature type="transmembrane region" description="Helical" evidence="1">
    <location>
        <begin position="97"/>
        <end position="119"/>
    </location>
</feature>
<dbReference type="SUPFAM" id="SSF53335">
    <property type="entry name" value="S-adenosyl-L-methionine-dependent methyltransferases"/>
    <property type="match status" value="1"/>
</dbReference>
<reference evidence="2" key="1">
    <citation type="submission" date="2018-05" db="EMBL/GenBank/DDBJ databases">
        <authorList>
            <person name="Lanie J.A."/>
            <person name="Ng W.-L."/>
            <person name="Kazmierczak K.M."/>
            <person name="Andrzejewski T.M."/>
            <person name="Davidsen T.M."/>
            <person name="Wayne K.J."/>
            <person name="Tettelin H."/>
            <person name="Glass J.I."/>
            <person name="Rusch D."/>
            <person name="Podicherti R."/>
            <person name="Tsui H.-C.T."/>
            <person name="Winkler M.E."/>
        </authorList>
    </citation>
    <scope>NUCLEOTIDE SEQUENCE</scope>
</reference>
<feature type="transmembrane region" description="Helical" evidence="1">
    <location>
        <begin position="63"/>
        <end position="85"/>
    </location>
</feature>
<keyword evidence="1" id="KW-1133">Transmembrane helix</keyword>
<dbReference type="AlphaFoldDB" id="A0A382YX20"/>
<dbReference type="InterPro" id="IPR029063">
    <property type="entry name" value="SAM-dependent_MTases_sf"/>
</dbReference>
<dbReference type="InterPro" id="IPR051203">
    <property type="entry name" value="Polysaccharide_Synthase-Rel"/>
</dbReference>
<dbReference type="PANTHER" id="PTHR43318">
    <property type="entry name" value="UDP-N-ACETYLGLUCOSAMINE 4,6-DEHYDRATASE"/>
    <property type="match status" value="1"/>
</dbReference>
<proteinExistence type="predicted"/>
<gene>
    <name evidence="2" type="ORF">METZ01_LOCUS440504</name>
</gene>
<feature type="transmembrane region" description="Helical" evidence="1">
    <location>
        <begin position="131"/>
        <end position="151"/>
    </location>
</feature>
<name>A0A382YX20_9ZZZZ</name>
<organism evidence="2">
    <name type="scientific">marine metagenome</name>
    <dbReference type="NCBI Taxonomy" id="408172"/>
    <lineage>
        <taxon>unclassified sequences</taxon>
        <taxon>metagenomes</taxon>
        <taxon>ecological metagenomes</taxon>
    </lineage>
</organism>
<evidence type="ECO:0008006" key="3">
    <source>
        <dbReference type="Google" id="ProtNLM"/>
    </source>
</evidence>
<accession>A0A382YX20</accession>
<dbReference type="EMBL" id="UINC01179130">
    <property type="protein sequence ID" value="SVD87650.1"/>
    <property type="molecule type" value="Genomic_DNA"/>
</dbReference>
<dbReference type="PANTHER" id="PTHR43318:SF2">
    <property type="entry name" value="UDP-N-ACETYLGLUCOSAMINE 4,6-DEHYDRATASE (INVERTING)"/>
    <property type="match status" value="1"/>
</dbReference>